<evidence type="ECO:0000313" key="2">
    <source>
        <dbReference type="EMBL" id="MBP2478547.1"/>
    </source>
</evidence>
<organism evidence="2 3">
    <name type="scientific">Crossiella equi</name>
    <dbReference type="NCBI Taxonomy" id="130796"/>
    <lineage>
        <taxon>Bacteria</taxon>
        <taxon>Bacillati</taxon>
        <taxon>Actinomycetota</taxon>
        <taxon>Actinomycetes</taxon>
        <taxon>Pseudonocardiales</taxon>
        <taxon>Pseudonocardiaceae</taxon>
        <taxon>Crossiella</taxon>
    </lineage>
</organism>
<feature type="signal peptide" evidence="1">
    <location>
        <begin position="1"/>
        <end position="30"/>
    </location>
</feature>
<feature type="chain" id="PRO_5046385977" description="Secreted protein" evidence="1">
    <location>
        <begin position="31"/>
        <end position="145"/>
    </location>
</feature>
<evidence type="ECO:0008006" key="4">
    <source>
        <dbReference type="Google" id="ProtNLM"/>
    </source>
</evidence>
<dbReference type="RefSeq" id="WP_249044709.1">
    <property type="nucleotide sequence ID" value="NZ_JAGIOO010000001.1"/>
</dbReference>
<protein>
    <recommendedName>
        <fullName evidence="4">Secreted protein</fullName>
    </recommendedName>
</protein>
<reference evidence="2 3" key="1">
    <citation type="submission" date="2021-03" db="EMBL/GenBank/DDBJ databases">
        <title>Sequencing the genomes of 1000 actinobacteria strains.</title>
        <authorList>
            <person name="Klenk H.-P."/>
        </authorList>
    </citation>
    <scope>NUCLEOTIDE SEQUENCE [LARGE SCALE GENOMIC DNA]</scope>
    <source>
        <strain evidence="2 3">DSM 44580</strain>
    </source>
</reference>
<dbReference type="EMBL" id="JAGIOO010000001">
    <property type="protein sequence ID" value="MBP2478547.1"/>
    <property type="molecule type" value="Genomic_DNA"/>
</dbReference>
<proteinExistence type="predicted"/>
<evidence type="ECO:0000313" key="3">
    <source>
        <dbReference type="Proteomes" id="UP001519363"/>
    </source>
</evidence>
<sequence>MRVRILRRVSAVAAATAAALALVPSGTAAAAGHCDFSMTTNRYSCSGPDAVRGPNDVIGARVFTGQDFRGDSLTIWVSRPCPKNNVVDHFISLGGGWRNSISSVQGWSTCWVWLYAEDGTRQGPHRGNVSELGNFNDRTVTVGLS</sequence>
<comment type="caution">
    <text evidence="2">The sequence shown here is derived from an EMBL/GenBank/DDBJ whole genome shotgun (WGS) entry which is preliminary data.</text>
</comment>
<accession>A0ABS5AQM0</accession>
<keyword evidence="3" id="KW-1185">Reference proteome</keyword>
<gene>
    <name evidence="2" type="ORF">JOF53_007419</name>
</gene>
<evidence type="ECO:0000256" key="1">
    <source>
        <dbReference type="SAM" id="SignalP"/>
    </source>
</evidence>
<name>A0ABS5AQM0_9PSEU</name>
<dbReference type="Proteomes" id="UP001519363">
    <property type="component" value="Unassembled WGS sequence"/>
</dbReference>
<keyword evidence="1" id="KW-0732">Signal</keyword>